<dbReference type="VEuPathDB" id="TriTrypDB:TcCLB.507467.70"/>
<evidence type="ECO:0000256" key="7">
    <source>
        <dbReference type="ARBA" id="ARBA00022989"/>
    </source>
</evidence>
<dbReference type="GO" id="GO:0005789">
    <property type="term" value="C:endoplasmic reticulum membrane"/>
    <property type="evidence" value="ECO:0007669"/>
    <property type="project" value="UniProtKB-SubCell"/>
</dbReference>
<dbReference type="OrthoDB" id="264532at2759"/>
<feature type="transmembrane region" description="Helical" evidence="12">
    <location>
        <begin position="1014"/>
        <end position="1035"/>
    </location>
</feature>
<comment type="subcellular location">
    <subcellularLocation>
        <location evidence="1">Endoplasmic reticulum membrane</location>
        <topology evidence="1">Multi-pass membrane protein</topology>
    </subcellularLocation>
</comment>
<reference evidence="13 14" key="1">
    <citation type="journal article" date="2018" name="Microb. Genom.">
        <title>Expanding an expanded genome: long-read sequencing of Trypanosoma cruzi.</title>
        <authorList>
            <person name="Berna L."/>
            <person name="Rodriguez M."/>
            <person name="Chiribao M.L."/>
            <person name="Parodi-Talice A."/>
            <person name="Pita S."/>
            <person name="Rijo G."/>
            <person name="Alvarez-Valin F."/>
            <person name="Robello C."/>
        </authorList>
    </citation>
    <scope>NUCLEOTIDE SEQUENCE [LARGE SCALE GENOMIC DNA]</scope>
    <source>
        <strain evidence="13 14">TCC</strain>
    </source>
</reference>
<evidence type="ECO:0000256" key="6">
    <source>
        <dbReference type="ARBA" id="ARBA00022824"/>
    </source>
</evidence>
<keyword evidence="8" id="KW-0443">Lipid metabolism</keyword>
<dbReference type="VEuPathDB" id="TriTrypDB:TcG_09397"/>
<feature type="transmembrane region" description="Helical" evidence="12">
    <location>
        <begin position="93"/>
        <end position="115"/>
    </location>
</feature>
<feature type="transmembrane region" description="Helical" evidence="12">
    <location>
        <begin position="402"/>
        <end position="425"/>
    </location>
</feature>
<feature type="transmembrane region" description="Helical" evidence="12">
    <location>
        <begin position="982"/>
        <end position="1002"/>
    </location>
</feature>
<dbReference type="VEuPathDB" id="TriTrypDB:C4B63_2g541"/>
<feature type="transmembrane region" description="Helical" evidence="12">
    <location>
        <begin position="278"/>
        <end position="298"/>
    </location>
</feature>
<evidence type="ECO:0000313" key="14">
    <source>
        <dbReference type="Proteomes" id="UP000246078"/>
    </source>
</evidence>
<dbReference type="VEuPathDB" id="TriTrypDB:TCDM_04497"/>
<keyword evidence="3" id="KW-0444">Lipid biosynthesis</keyword>
<keyword evidence="4 13" id="KW-0808">Transferase</keyword>
<dbReference type="GO" id="GO:0006629">
    <property type="term" value="P:lipid metabolic process"/>
    <property type="evidence" value="ECO:0007669"/>
    <property type="project" value="UniProtKB-KW"/>
</dbReference>
<dbReference type="VEuPathDB" id="TriTrypDB:Tc_MARK_4201"/>
<accession>A0A2V2XFG1</accession>
<evidence type="ECO:0000313" key="13">
    <source>
        <dbReference type="EMBL" id="PWV19567.1"/>
    </source>
</evidence>
<evidence type="ECO:0000256" key="4">
    <source>
        <dbReference type="ARBA" id="ARBA00022679"/>
    </source>
</evidence>
<dbReference type="VEuPathDB" id="TriTrypDB:TcCL_ESM07489"/>
<feature type="transmembrane region" description="Helical" evidence="12">
    <location>
        <begin position="514"/>
        <end position="535"/>
    </location>
</feature>
<dbReference type="VEuPathDB" id="TriTrypDB:BCY84_14636"/>
<evidence type="ECO:0000256" key="3">
    <source>
        <dbReference type="ARBA" id="ARBA00022516"/>
    </source>
</evidence>
<feature type="transmembrane region" description="Helical" evidence="12">
    <location>
        <begin position="359"/>
        <end position="381"/>
    </location>
</feature>
<feature type="transmembrane region" description="Helical" evidence="12">
    <location>
        <begin position="596"/>
        <end position="620"/>
    </location>
</feature>
<feature type="transmembrane region" description="Helical" evidence="12">
    <location>
        <begin position="251"/>
        <end position="272"/>
    </location>
</feature>
<feature type="transmembrane region" description="Helical" evidence="12">
    <location>
        <begin position="1105"/>
        <end position="1126"/>
    </location>
</feature>
<feature type="transmembrane region" description="Helical" evidence="12">
    <location>
        <begin position="556"/>
        <end position="576"/>
    </location>
</feature>
<keyword evidence="7 12" id="KW-1133">Transmembrane helix</keyword>
<dbReference type="VEuPathDB" id="TriTrypDB:TcCLB.508355.70"/>
<evidence type="ECO:0000256" key="1">
    <source>
        <dbReference type="ARBA" id="ARBA00004477"/>
    </source>
</evidence>
<dbReference type="VEuPathDB" id="TriTrypDB:TcYC6_0073130"/>
<name>A0A2V2XFG1_TRYCR</name>
<comment type="caution">
    <text evidence="13">The sequence shown here is derived from an EMBL/GenBank/DDBJ whole genome shotgun (WGS) entry which is preliminary data.</text>
</comment>
<feature type="transmembrane region" description="Helical" evidence="12">
    <location>
        <begin position="21"/>
        <end position="42"/>
    </location>
</feature>
<feature type="coiled-coil region" evidence="11">
    <location>
        <begin position="635"/>
        <end position="662"/>
    </location>
</feature>
<protein>
    <submittedName>
        <fullName evidence="13">Putative diacylglycerol acyltransferase</fullName>
    </submittedName>
</protein>
<dbReference type="Proteomes" id="UP000246078">
    <property type="component" value="Unassembled WGS sequence"/>
</dbReference>
<feature type="transmembrane region" description="Helical" evidence="12">
    <location>
        <begin position="757"/>
        <end position="784"/>
    </location>
</feature>
<feature type="transmembrane region" description="Helical" evidence="12">
    <location>
        <begin position="185"/>
        <end position="208"/>
    </location>
</feature>
<keyword evidence="10 13" id="KW-0012">Acyltransferase</keyword>
<keyword evidence="5 12" id="KW-0812">Transmembrane</keyword>
<keyword evidence="11" id="KW-0175">Coiled coil</keyword>
<dbReference type="GO" id="GO:0008374">
    <property type="term" value="F:O-acyltransferase activity"/>
    <property type="evidence" value="ECO:0007669"/>
    <property type="project" value="InterPro"/>
</dbReference>
<dbReference type="Pfam" id="PF03982">
    <property type="entry name" value="DAGAT"/>
    <property type="match status" value="1"/>
</dbReference>
<feature type="transmembrane region" description="Helical" evidence="12">
    <location>
        <begin position="214"/>
        <end position="231"/>
    </location>
</feature>
<evidence type="ECO:0000256" key="8">
    <source>
        <dbReference type="ARBA" id="ARBA00023098"/>
    </source>
</evidence>
<comment type="similarity">
    <text evidence="2">Belongs to the diacylglycerol acyltransferase family.</text>
</comment>
<evidence type="ECO:0000256" key="10">
    <source>
        <dbReference type="ARBA" id="ARBA00023315"/>
    </source>
</evidence>
<evidence type="ECO:0000256" key="12">
    <source>
        <dbReference type="SAM" id="Phobius"/>
    </source>
</evidence>
<feature type="transmembrane region" description="Helical" evidence="12">
    <location>
        <begin position="873"/>
        <end position="891"/>
    </location>
</feature>
<proteinExistence type="inferred from homology"/>
<keyword evidence="6" id="KW-0256">Endoplasmic reticulum</keyword>
<dbReference type="VEuPathDB" id="TriTrypDB:TcBrA4_0058300"/>
<keyword evidence="9 12" id="KW-0472">Membrane</keyword>
<gene>
    <name evidence="13" type="ORF">C3747_9g390</name>
</gene>
<feature type="transmembrane region" description="Helical" evidence="12">
    <location>
        <begin position="480"/>
        <end position="502"/>
    </location>
</feature>
<dbReference type="VEuPathDB" id="TriTrypDB:ECC02_002800"/>
<dbReference type="PANTHER" id="PTHR12317">
    <property type="entry name" value="DIACYLGLYCEROL O-ACYLTRANSFERASE"/>
    <property type="match status" value="1"/>
</dbReference>
<feature type="transmembrane region" description="Helical" evidence="12">
    <location>
        <begin position="919"/>
        <end position="939"/>
    </location>
</feature>
<dbReference type="CDD" id="cd07987">
    <property type="entry name" value="LPLAT_MGAT-like"/>
    <property type="match status" value="1"/>
</dbReference>
<evidence type="ECO:0000256" key="2">
    <source>
        <dbReference type="ARBA" id="ARBA00005420"/>
    </source>
</evidence>
<evidence type="ECO:0000256" key="9">
    <source>
        <dbReference type="ARBA" id="ARBA00023136"/>
    </source>
</evidence>
<feature type="transmembrane region" description="Helical" evidence="12">
    <location>
        <begin position="1074"/>
        <end position="1093"/>
    </location>
</feature>
<feature type="transmembrane region" description="Helical" evidence="12">
    <location>
        <begin position="729"/>
        <end position="751"/>
    </location>
</feature>
<organism evidence="13 14">
    <name type="scientific">Trypanosoma cruzi</name>
    <dbReference type="NCBI Taxonomy" id="5693"/>
    <lineage>
        <taxon>Eukaryota</taxon>
        <taxon>Discoba</taxon>
        <taxon>Euglenozoa</taxon>
        <taxon>Kinetoplastea</taxon>
        <taxon>Metakinetoplastina</taxon>
        <taxon>Trypanosomatida</taxon>
        <taxon>Trypanosomatidae</taxon>
        <taxon>Trypanosoma</taxon>
        <taxon>Schizotrypanum</taxon>
    </lineage>
</organism>
<dbReference type="VEuPathDB" id="TriTrypDB:C3747_9g390"/>
<feature type="transmembrane region" description="Helical" evidence="12">
    <location>
        <begin position="804"/>
        <end position="827"/>
    </location>
</feature>
<evidence type="ECO:0000256" key="11">
    <source>
        <dbReference type="SAM" id="Coils"/>
    </source>
</evidence>
<sequence>MFLDQRLGGFSPMPHFSTVSLMVVWTLGFVVAMTTGAIADAFQGNAPIFPFIPTACLAVGLNGLCALFSILLGCSLWDSFSIYQPFAGGERYVLLQVCGWTLVVSCSSFIVLYLIQLEPPMYRYGALTILEGFASIGNILLAVSLRYFSPSESRNIVEATPQLPTGQPARESPLKWILHSPNSETALVIIFVLFQLFFCNIGALFQIISSPAMVVFTIFHLLSGILIHLLIEWRQMEGFKMLRGPVETFFYLLSLLVYFVALVGGIALIRTGTEAPQVAFGVTALAAFTGILSMLALVRTARIKESHVSFHFVVARYARFLLSAMAIALAFIAIGIMYYVQVQKHFLMESRNGRALMDGLLFCQTLSVCFLLALAPVTHLIGRVIYGAAFSFFQPFRGSVGFVFLQALGWAFFTACILCMTLHMTATNFRWILSAAAAGVMGQICIQFSIKAFASGFCTEAKQGLGLGKRSESKSEKESIISGELILSLLLQLASIILRLVVDISLTQDGEFSAVPTHVLMGFSSLASLVSAPLAHYSGKSKDIPFFAPFRGSGTYIALQALGWILYALFVLKTILDSLLALNGVASVYFSSDRPPFLWFTLEGFLQVVPLLLIVLSVVMEGRFSVSRRRRQGMVVEALERVKRALDERVDAQEESERAALQMSMRILAASTLSAHGMQYDSSRFCLSVKPKRKCTAIKEVAEEIIDGTQEEDDILPLFSTEAENRHGAATLLVVMMCFSSVSSYIIAALWANTVPLVGFVFALCGLTVCTISCVSTHCGYGALLHDRTGEYTFFMPFKGGSVFVALQIAGWVSYACTFVLTVIYTLEDKGGCVQLLTGAFFSVFSQIFILFSIPKFDSRPKRLTYLDENGEGVVAMLVFLGAFLIGHLYLRAQEFFRVLDDTSGVEEDITASSRRSHVPFFIMALGIMTAVPFILITLSRSARRLETVAYSPRRDIDTEEDVPLGRRKSLFLNITLRLSEIMMLMLGMVTPMAFIFVMYYIVNGVHSGLLHIIQYWTPFALMAGTLALLISLVPHVMDIGMLEQLVSFRECVVTCGLYSLPIISFWIALGPAFFLPFHSVGAYYTGFMYFSLGVAAPSRQFRMLLRFGVYAMLGYASYLEYLRVLDSGTVVAALSTLRYYAVDAVVLLVWLWYLPSYDGEPEEKGAYHSVEFVKWTQKYIFRDIDRYFNYRIIREDESLNLRDSSHQYIFAFHPHGVYAGTALCGVFSDAWKQSIGYNSKTHVTIHEASVLFNIPIIRDFNLRLGALSVTRSSIASTLARGNSPLIVIGGQAELILTRRSDKVMSLITYHHGFVKLALKHKVPLVPLISFAEQNVLSIVRAPRLHHATLKVLGFPLPILPYGRWLLPLPHRTPLTIVVGSPLPIPAGASADNPKDVADLAEVYFASLRTLFYKHRAAAGYPEMELDFYTRNRKKVLSNSLFLE</sequence>
<dbReference type="InterPro" id="IPR007130">
    <property type="entry name" value="DAGAT"/>
</dbReference>
<feature type="transmembrane region" description="Helical" evidence="12">
    <location>
        <begin position="319"/>
        <end position="339"/>
    </location>
</feature>
<dbReference type="PANTHER" id="PTHR12317:SF34">
    <property type="entry name" value="ACYLTRANSFERASE"/>
    <property type="match status" value="1"/>
</dbReference>
<dbReference type="VEuPathDB" id="TriTrypDB:TCSYLVIO_005530"/>
<dbReference type="EMBL" id="PRFC01000009">
    <property type="protein sequence ID" value="PWV19567.1"/>
    <property type="molecule type" value="Genomic_DNA"/>
</dbReference>
<dbReference type="OMA" id="HWIFLEA"/>
<feature type="transmembrane region" description="Helical" evidence="12">
    <location>
        <begin position="833"/>
        <end position="852"/>
    </location>
</feature>
<feature type="transmembrane region" description="Helical" evidence="12">
    <location>
        <begin position="1047"/>
        <end position="1068"/>
    </location>
</feature>
<feature type="transmembrane region" description="Helical" evidence="12">
    <location>
        <begin position="48"/>
        <end position="72"/>
    </location>
</feature>
<feature type="transmembrane region" description="Helical" evidence="12">
    <location>
        <begin position="121"/>
        <end position="145"/>
    </location>
</feature>
<evidence type="ECO:0000256" key="5">
    <source>
        <dbReference type="ARBA" id="ARBA00022692"/>
    </source>
</evidence>